<dbReference type="InterPro" id="IPR055354">
    <property type="entry name" value="DUF7507"/>
</dbReference>
<evidence type="ECO:0000259" key="3">
    <source>
        <dbReference type="PROSITE" id="PS50234"/>
    </source>
</evidence>
<dbReference type="Gene3D" id="2.60.40.10">
    <property type="entry name" value="Immunoglobulins"/>
    <property type="match status" value="2"/>
</dbReference>
<dbReference type="SUPFAM" id="SSF49478">
    <property type="entry name" value="Cna protein B-type domain"/>
    <property type="match status" value="1"/>
</dbReference>
<dbReference type="InterPro" id="IPR036465">
    <property type="entry name" value="vWFA_dom_sf"/>
</dbReference>
<feature type="compositionally biased region" description="Low complexity" evidence="1">
    <location>
        <begin position="879"/>
        <end position="888"/>
    </location>
</feature>
<evidence type="ECO:0000313" key="4">
    <source>
        <dbReference type="EMBL" id="MBM6851383.1"/>
    </source>
</evidence>
<feature type="region of interest" description="Disordered" evidence="1">
    <location>
        <begin position="28"/>
        <end position="67"/>
    </location>
</feature>
<feature type="compositionally biased region" description="Basic and acidic residues" evidence="1">
    <location>
        <begin position="261"/>
        <end position="270"/>
    </location>
</feature>
<evidence type="ECO:0000313" key="5">
    <source>
        <dbReference type="Proteomes" id="UP000719500"/>
    </source>
</evidence>
<feature type="domain" description="VWFA" evidence="3">
    <location>
        <begin position="107"/>
        <end position="273"/>
    </location>
</feature>
<dbReference type="Pfam" id="PF01345">
    <property type="entry name" value="DUF11"/>
    <property type="match status" value="1"/>
</dbReference>
<dbReference type="InterPro" id="IPR041033">
    <property type="entry name" value="SpaA_PFL_dom_1"/>
</dbReference>
<evidence type="ECO:0000256" key="1">
    <source>
        <dbReference type="SAM" id="MobiDB-lite"/>
    </source>
</evidence>
<dbReference type="EMBL" id="JACSNX010000010">
    <property type="protein sequence ID" value="MBM6851383.1"/>
    <property type="molecule type" value="Genomic_DNA"/>
</dbReference>
<feature type="compositionally biased region" description="Polar residues" evidence="1">
    <location>
        <begin position="723"/>
        <end position="734"/>
    </location>
</feature>
<dbReference type="Proteomes" id="UP000719500">
    <property type="component" value="Unassembled WGS sequence"/>
</dbReference>
<feature type="region of interest" description="Disordered" evidence="1">
    <location>
        <begin position="259"/>
        <end position="286"/>
    </location>
</feature>
<feature type="non-terminal residue" evidence="4">
    <location>
        <position position="1622"/>
    </location>
</feature>
<keyword evidence="2" id="KW-0732">Signal</keyword>
<dbReference type="Pfam" id="PF24346">
    <property type="entry name" value="DUF7507"/>
    <property type="match status" value="2"/>
</dbReference>
<evidence type="ECO:0000256" key="2">
    <source>
        <dbReference type="SAM" id="SignalP"/>
    </source>
</evidence>
<dbReference type="InterPro" id="IPR013783">
    <property type="entry name" value="Ig-like_fold"/>
</dbReference>
<dbReference type="InterPro" id="IPR051172">
    <property type="entry name" value="Chlamydia_OmcB"/>
</dbReference>
<sequence length="1622" mass="175578">MRKRILSACMALCLMLTMLPVNALAADPPATDGSTQIEGSYYTYDPQDHEFSPDGDEDPEVTNRSHDPNVTISKEIQATGVENQFDITLIVETDEAIEVSTKQPDAAIVLVIDVSTSMDYCASCGGEPGKGGRIQHERWCDNQEQTRLEAAQEAAKAFLADYAQGAEGAARYVSVIAYSDGSYYGKGATAVVQDWVDVSSGNALYTINEEIDNIDDYTDRNGTNTDAGLEAAEDQLRERDVQNIDNKFLLLLTDGEPNRSTGDELNRREGYVLPDGYPRDNDYDEKSYENPARRAMYIRNELDTEFYSISYTAGSSVSEWMESFSDLCVTADNGDDLSIAFEDIIFRLQLTVDAWKVTDPMGEYIEYEGVENPNSHASRAVSYNRDTLTWDLRADLASDATTIVDSQENPVSYDDYEPGMDCTITYSLTYRVTLDVAAMVDDGIEFTDGASGYVLTNGPTQLDYYLTKTANDESVFVDNDGREIESGENPMLTMYFKVPKVRGYVGTLEFTKVDENSDALSGAEFTLTMEDDDWSTTVESDEYGVVKLENIPSGHTYTLEETKVPEGYVKAGDITITVENGIVTDPEDSFDVGTDGGLTLVNQPTFVANPGLTVEKELTSVTRDGVELSDFNAETYVAQVGDTLHYTITVTNTGNTVQSGTITDTFTVEGNPDAALTVGTITKPDGCTVTETDGGWTFGELPATETITISASYKVKPGDKSIRNSVDVDSNVPNTPEDPNKDDNTVETKVASLTVEKTADRKTAFVSDTITYTITVTNTGDVDITDVVRVKDSMWGEGKVETIRVDGVDYDLSVDGGYWNAVMPDGPSGSVESLEPGDSWTCTYTYTVTTADAEAGKVANVVTADSDQTKDPDPDDPTDPGSDSTETTILPSATKVTKHVVTNGTTVPKNILSVIAEKDLTVTYPAPAPVDEHGNLGNPQIAASAGDEITLLYEISVYGDEGAYFFVTEEPGTTYIGVVGAEISPMQTLSEPPQYRGTLNGTSATLYFTKTFTVEEDGNGGLEPLTNSISAIVDGEEDEVTEEVDVLNPGLNVDKTVKINDENYVDGMVANEKDVLTYTITVKNNSNAAITGTVTVTDDMWVKGKVTQVNLTLTEDGKTITLPANVSEDGTLTVNPVSSVDTVFEPGETWTCTYTYTVTAEDVIAGSVSNTVTAESGNGDESTDEIKVPAGSITITPANITIYTGGKGYGTVVDKDGDMVTASETQGLPEPGYYIDLPEALNEKLLKMVDTEDITTVTIDGETRQVIDLSGYLKFTYDSVDDAGNPVTREWSLQRYDNKAGNGSMAYSRYIYRLVPAEGQVDVRLQFTDEAGVTTTDDVFTLSEENLYQTYGMTIYPGALKQGDVQAVLDWSGAADIPNHDVTVGSGELTVRGITDADGEATTTEIVETAPTSKVDKVTAVIGSDTNLYINESSLEVASENDVQLLVDSVVSTAVQDLKDSAVDQVDAITNGHEAQFYYLDLVDTDNGNTVVTTKDKHVTLFFPYPEGTDADTEFHIVHYANQDRDATAESEIADVNEGSEEFFIEVYSEENKNLETTDQGIKITVTSFSPFGLFWEEDSGSSGGHTGGGGSSRPSRPTLNTEDHYSYIIGYSDGTLQPYGT</sequence>
<feature type="chain" id="PRO_5046661207" evidence="2">
    <location>
        <begin position="26"/>
        <end position="1622"/>
    </location>
</feature>
<protein>
    <submittedName>
        <fullName evidence="4">DUF11 domain-containing protein</fullName>
    </submittedName>
</protein>
<dbReference type="NCBIfam" id="TIGR01451">
    <property type="entry name" value="B_ant_repeat"/>
    <property type="match status" value="2"/>
</dbReference>
<dbReference type="Gene3D" id="3.40.50.410">
    <property type="entry name" value="von Willebrand factor, type A domain"/>
    <property type="match status" value="1"/>
</dbReference>
<feature type="region of interest" description="Disordered" evidence="1">
    <location>
        <begin position="863"/>
        <end position="891"/>
    </location>
</feature>
<dbReference type="PANTHER" id="PTHR34819">
    <property type="entry name" value="LARGE CYSTEINE-RICH PERIPLASMIC PROTEIN OMCB"/>
    <property type="match status" value="1"/>
</dbReference>
<feature type="region of interest" description="Disordered" evidence="1">
    <location>
        <begin position="720"/>
        <end position="744"/>
    </location>
</feature>
<dbReference type="CDD" id="cd00198">
    <property type="entry name" value="vWFA"/>
    <property type="match status" value="1"/>
</dbReference>
<feature type="region of interest" description="Disordered" evidence="1">
    <location>
        <begin position="1580"/>
        <end position="1602"/>
    </location>
</feature>
<gene>
    <name evidence="4" type="ORF">H9X91_08030</name>
</gene>
<dbReference type="SUPFAM" id="SSF53300">
    <property type="entry name" value="vWA-like"/>
    <property type="match status" value="1"/>
</dbReference>
<keyword evidence="5" id="KW-1185">Reference proteome</keyword>
<dbReference type="InterPro" id="IPR047589">
    <property type="entry name" value="DUF11_rpt"/>
</dbReference>
<dbReference type="SMART" id="SM00327">
    <property type="entry name" value="VWA"/>
    <property type="match status" value="1"/>
</dbReference>
<dbReference type="PANTHER" id="PTHR34819:SF3">
    <property type="entry name" value="CELL SURFACE PROTEIN"/>
    <property type="match status" value="1"/>
</dbReference>
<proteinExistence type="predicted"/>
<dbReference type="Pfam" id="PF13519">
    <property type="entry name" value="VWA_2"/>
    <property type="match status" value="1"/>
</dbReference>
<organism evidence="4 5">
    <name type="scientific">Oscillibacter valericigenes</name>
    <dbReference type="NCBI Taxonomy" id="351091"/>
    <lineage>
        <taxon>Bacteria</taxon>
        <taxon>Bacillati</taxon>
        <taxon>Bacillota</taxon>
        <taxon>Clostridia</taxon>
        <taxon>Eubacteriales</taxon>
        <taxon>Oscillospiraceae</taxon>
        <taxon>Oscillibacter</taxon>
    </lineage>
</organism>
<dbReference type="RefSeq" id="WP_204804153.1">
    <property type="nucleotide sequence ID" value="NZ_JACSNX010000010.1"/>
</dbReference>
<comment type="caution">
    <text evidence="4">The sequence shown here is derived from an EMBL/GenBank/DDBJ whole genome shotgun (WGS) entry which is preliminary data.</text>
</comment>
<name>A0ABS2FVD1_9FIRM</name>
<reference evidence="4 5" key="1">
    <citation type="journal article" date="2021" name="Sci. Rep.">
        <title>The distribution of antibiotic resistance genes in chicken gut microbiota commensals.</title>
        <authorList>
            <person name="Juricova H."/>
            <person name="Matiasovicova J."/>
            <person name="Kubasova T."/>
            <person name="Cejkova D."/>
            <person name="Rychlik I."/>
        </authorList>
    </citation>
    <scope>NUCLEOTIDE SEQUENCE [LARGE SCALE GENOMIC DNA]</scope>
    <source>
        <strain evidence="4 5">An411</strain>
    </source>
</reference>
<dbReference type="Pfam" id="PF17802">
    <property type="entry name" value="SpaA"/>
    <property type="match status" value="1"/>
</dbReference>
<dbReference type="PROSITE" id="PS50234">
    <property type="entry name" value="VWFA"/>
    <property type="match status" value="1"/>
</dbReference>
<accession>A0ABS2FVD1</accession>
<dbReference type="InterPro" id="IPR002035">
    <property type="entry name" value="VWF_A"/>
</dbReference>
<feature type="compositionally biased region" description="Basic and acidic residues" evidence="1">
    <location>
        <begin position="277"/>
        <end position="286"/>
    </location>
</feature>
<feature type="compositionally biased region" description="Gly residues" evidence="1">
    <location>
        <begin position="1582"/>
        <end position="1592"/>
    </location>
</feature>
<feature type="signal peptide" evidence="2">
    <location>
        <begin position="1"/>
        <end position="25"/>
    </location>
</feature>
<dbReference type="InterPro" id="IPR001434">
    <property type="entry name" value="OmcB-like_DUF11"/>
</dbReference>